<evidence type="ECO:0000256" key="3">
    <source>
        <dbReference type="ARBA" id="ARBA00023274"/>
    </source>
</evidence>
<comment type="similarity">
    <text evidence="1 4">Belongs to the universal ribosomal protein uS11 family.</text>
</comment>
<evidence type="ECO:0000256" key="1">
    <source>
        <dbReference type="ARBA" id="ARBA00006194"/>
    </source>
</evidence>
<dbReference type="PANTHER" id="PTHR11759">
    <property type="entry name" value="40S RIBOSOMAL PROTEIN S14/30S RIBOSOMAL PROTEIN S11"/>
    <property type="match status" value="1"/>
</dbReference>
<dbReference type="InterPro" id="IPR036967">
    <property type="entry name" value="Ribosomal_uS11_sf"/>
</dbReference>
<dbReference type="GO" id="GO:0006412">
    <property type="term" value="P:translation"/>
    <property type="evidence" value="ECO:0007669"/>
    <property type="project" value="UniProtKB-UniRule"/>
</dbReference>
<name>A0A386AZR1_9CHLO</name>
<keyword evidence="4" id="KW-0699">rRNA-binding</keyword>
<reference evidence="5" key="2">
    <citation type="journal article" date="2019" name="Mol. Phylogenet. Evol.">
        <title>Reassessment of the classification of bryopsidales (chlorophyta) based on chloroplast phylogenomic analyses.</title>
        <authorList>
            <person name="Cremen M.C."/>
            <person name="Leliaert F."/>
            <person name="West J."/>
            <person name="Lam D.W."/>
            <person name="Shimada S."/>
            <person name="Lopez-Bautista J.M."/>
            <person name="Verbruggen H."/>
        </authorList>
    </citation>
    <scope>NUCLEOTIDE SEQUENCE</scope>
</reference>
<dbReference type="Gene3D" id="3.30.420.80">
    <property type="entry name" value="Ribosomal protein S11"/>
    <property type="match status" value="1"/>
</dbReference>
<dbReference type="RefSeq" id="YP_009518971.1">
    <property type="nucleotide sequence ID" value="NC_039521.1"/>
</dbReference>
<evidence type="ECO:0000256" key="4">
    <source>
        <dbReference type="HAMAP-Rule" id="MF_01310"/>
    </source>
</evidence>
<protein>
    <recommendedName>
        <fullName evidence="4">Small ribosomal subunit protein uS11c</fullName>
    </recommendedName>
</protein>
<dbReference type="GO" id="GO:0019843">
    <property type="term" value="F:rRNA binding"/>
    <property type="evidence" value="ECO:0007669"/>
    <property type="project" value="UniProtKB-UniRule"/>
</dbReference>
<sequence>MYNNKLDKNKKFKNDHDSIIIHIKTTLNNTLLTLTNFEGDVLVKCSAGSCGFKGSRKSTPFAAKKVVEFFIRKSSDYLFKCSQIKVHVCGFGPGRESALRGLSSIRDIMTKIKSSKKRIFPNKITVICEMTKIPHNGCRPPKKRRL</sequence>
<evidence type="ECO:0000256" key="2">
    <source>
        <dbReference type="ARBA" id="ARBA00022980"/>
    </source>
</evidence>
<dbReference type="GO" id="GO:0003735">
    <property type="term" value="F:structural constituent of ribosome"/>
    <property type="evidence" value="ECO:0007669"/>
    <property type="project" value="InterPro"/>
</dbReference>
<dbReference type="Pfam" id="PF00411">
    <property type="entry name" value="Ribosomal_S11"/>
    <property type="match status" value="1"/>
</dbReference>
<geneLocation type="chloroplast" evidence="5"/>
<dbReference type="GO" id="GO:0009507">
    <property type="term" value="C:chloroplast"/>
    <property type="evidence" value="ECO:0007669"/>
    <property type="project" value="UniProtKB-SubCell"/>
</dbReference>
<comment type="subunit">
    <text evidence="4">Part of the 30S ribosomal subunit.</text>
</comment>
<dbReference type="GO" id="GO:0005840">
    <property type="term" value="C:ribosome"/>
    <property type="evidence" value="ECO:0007669"/>
    <property type="project" value="UniProtKB-KW"/>
</dbReference>
<comment type="subcellular location">
    <subcellularLocation>
        <location evidence="4">Plastid</location>
        <location evidence="4">Chloroplast</location>
    </subcellularLocation>
</comment>
<dbReference type="InterPro" id="IPR001971">
    <property type="entry name" value="Ribosomal_uS11"/>
</dbReference>
<proteinExistence type="inferred from homology"/>
<dbReference type="PIRSF" id="PIRSF002131">
    <property type="entry name" value="Ribosomal_S11"/>
    <property type="match status" value="1"/>
</dbReference>
<dbReference type="AlphaFoldDB" id="A0A386AZR1"/>
<organism evidence="5">
    <name type="scientific">Boodleopsis sp. H.0758</name>
    <dbReference type="NCBI Taxonomy" id="2320802"/>
    <lineage>
        <taxon>Eukaryota</taxon>
        <taxon>Viridiplantae</taxon>
        <taxon>Chlorophyta</taxon>
        <taxon>core chlorophytes</taxon>
        <taxon>Ulvophyceae</taxon>
        <taxon>TCBD clade</taxon>
        <taxon>Bryopsidales</taxon>
        <taxon>Halimedineae</taxon>
        <taxon>Halimedaceae</taxon>
        <taxon>Rhipileae</taxon>
        <taxon>Boodleopsis</taxon>
    </lineage>
</organism>
<dbReference type="GO" id="GO:1990904">
    <property type="term" value="C:ribonucleoprotein complex"/>
    <property type="evidence" value="ECO:0007669"/>
    <property type="project" value="UniProtKB-KW"/>
</dbReference>
<keyword evidence="5" id="KW-0150">Chloroplast</keyword>
<dbReference type="EMBL" id="MH591104">
    <property type="protein sequence ID" value="AYC64937.1"/>
    <property type="molecule type" value="Genomic_DNA"/>
</dbReference>
<keyword evidence="4" id="KW-0694">RNA-binding</keyword>
<dbReference type="SUPFAM" id="SSF53137">
    <property type="entry name" value="Translational machinery components"/>
    <property type="match status" value="1"/>
</dbReference>
<evidence type="ECO:0000313" key="5">
    <source>
        <dbReference type="EMBL" id="AYC64937.1"/>
    </source>
</evidence>
<keyword evidence="5" id="KW-0934">Plastid</keyword>
<dbReference type="HAMAP" id="MF_01310">
    <property type="entry name" value="Ribosomal_uS11"/>
    <property type="match status" value="1"/>
</dbReference>
<gene>
    <name evidence="4 5" type="primary">rps11</name>
</gene>
<dbReference type="GeneID" id="38278777"/>
<accession>A0A386AZR1</accession>
<keyword evidence="3 4" id="KW-0687">Ribonucleoprotein</keyword>
<keyword evidence="2 4" id="KW-0689">Ribosomal protein</keyword>
<reference evidence="5" key="1">
    <citation type="submission" date="2018-07" db="EMBL/GenBank/DDBJ databases">
        <authorList>
            <person name="Quirk P.G."/>
            <person name="Krulwich T.A."/>
        </authorList>
    </citation>
    <scope>NUCLEOTIDE SEQUENCE</scope>
</reference>